<dbReference type="Proteomes" id="UP000515811">
    <property type="component" value="Chromosome"/>
</dbReference>
<dbReference type="InterPro" id="IPR051815">
    <property type="entry name" value="Molybdate_resp_trans_reg"/>
</dbReference>
<dbReference type="InterPro" id="IPR004606">
    <property type="entry name" value="Mop_domain"/>
</dbReference>
<keyword evidence="8" id="KW-1185">Reference proteome</keyword>
<keyword evidence="4" id="KW-0677">Repeat</keyword>
<dbReference type="KEGG" id="drg:H9K76_05980"/>
<dbReference type="AlphaFoldDB" id="A0A7G9RS14"/>
<evidence type="ECO:0000256" key="3">
    <source>
        <dbReference type="ARBA" id="ARBA00022505"/>
    </source>
</evidence>
<dbReference type="GO" id="GO:0003700">
    <property type="term" value="F:DNA-binding transcription factor activity"/>
    <property type="evidence" value="ECO:0007669"/>
    <property type="project" value="InterPro"/>
</dbReference>
<dbReference type="PANTHER" id="PTHR30432">
    <property type="entry name" value="TRANSCRIPTIONAL REGULATOR MODE"/>
    <property type="match status" value="1"/>
</dbReference>
<dbReference type="InterPro" id="IPR016462">
    <property type="entry name" value="ModE"/>
</dbReference>
<dbReference type="SUPFAM" id="SSF46785">
    <property type="entry name" value="Winged helix' DNA-binding domain"/>
    <property type="match status" value="1"/>
</dbReference>
<dbReference type="InterPro" id="IPR008995">
    <property type="entry name" value="Mo/tungstate-bd_C_term_dom"/>
</dbReference>
<dbReference type="PANTHER" id="PTHR30432:SF1">
    <property type="entry name" value="DNA-BINDING TRANSCRIPTIONAL DUAL REGULATOR MODE"/>
    <property type="match status" value="1"/>
</dbReference>
<protein>
    <submittedName>
        <fullName evidence="7">LysR family transcriptional regulator</fullName>
    </submittedName>
</protein>
<dbReference type="Pfam" id="PF03459">
    <property type="entry name" value="TOBE"/>
    <property type="match status" value="1"/>
</dbReference>
<dbReference type="PIRSF" id="PIRSF005763">
    <property type="entry name" value="Txn_reg_ModE"/>
    <property type="match status" value="1"/>
</dbReference>
<evidence type="ECO:0000313" key="8">
    <source>
        <dbReference type="Proteomes" id="UP000515811"/>
    </source>
</evidence>
<accession>A0A7G9RS14</accession>
<dbReference type="Gene3D" id="2.40.50.100">
    <property type="match status" value="1"/>
</dbReference>
<dbReference type="GO" id="GO:0015689">
    <property type="term" value="P:molybdate ion transport"/>
    <property type="evidence" value="ECO:0007669"/>
    <property type="project" value="UniProtKB-UniRule"/>
</dbReference>
<evidence type="ECO:0000259" key="6">
    <source>
        <dbReference type="PROSITE" id="PS51866"/>
    </source>
</evidence>
<evidence type="ECO:0000313" key="7">
    <source>
        <dbReference type="EMBL" id="QNN58389.1"/>
    </source>
</evidence>
<dbReference type="EMBL" id="CP060714">
    <property type="protein sequence ID" value="QNN58389.1"/>
    <property type="molecule type" value="Genomic_DNA"/>
</dbReference>
<evidence type="ECO:0000256" key="4">
    <source>
        <dbReference type="ARBA" id="ARBA00022737"/>
    </source>
</evidence>
<evidence type="ECO:0000256" key="2">
    <source>
        <dbReference type="ARBA" id="ARBA00022448"/>
    </source>
</evidence>
<dbReference type="InterPro" id="IPR005116">
    <property type="entry name" value="Transp-assoc_OB_typ1"/>
</dbReference>
<dbReference type="PROSITE" id="PS51866">
    <property type="entry name" value="MOP"/>
    <property type="match status" value="1"/>
</dbReference>
<keyword evidence="3 5" id="KW-0500">Molybdenum</keyword>
<dbReference type="SUPFAM" id="SSF50331">
    <property type="entry name" value="MOP-like"/>
    <property type="match status" value="1"/>
</dbReference>
<dbReference type="InterPro" id="IPR036390">
    <property type="entry name" value="WH_DNA-bd_sf"/>
</dbReference>
<dbReference type="InterPro" id="IPR036388">
    <property type="entry name" value="WH-like_DNA-bd_sf"/>
</dbReference>
<organism evidence="7 8">
    <name type="scientific">Diaphorobacter ruginosibacter</name>
    <dbReference type="NCBI Taxonomy" id="1715720"/>
    <lineage>
        <taxon>Bacteria</taxon>
        <taxon>Pseudomonadati</taxon>
        <taxon>Pseudomonadota</taxon>
        <taxon>Betaproteobacteria</taxon>
        <taxon>Burkholderiales</taxon>
        <taxon>Comamonadaceae</taxon>
        <taxon>Diaphorobacter</taxon>
    </lineage>
</organism>
<feature type="domain" description="Mop" evidence="6">
    <location>
        <begin position="125"/>
        <end position="193"/>
    </location>
</feature>
<gene>
    <name evidence="7" type="ORF">H9K76_05980</name>
</gene>
<keyword evidence="2 5" id="KW-0813">Transport</keyword>
<reference evidence="7 8" key="1">
    <citation type="submission" date="2020-08" db="EMBL/GenBank/DDBJ databases">
        <title>Genome sequence of Diaphorobacter ruginosibacter DSM 27467T.</title>
        <authorList>
            <person name="Hyun D.-W."/>
            <person name="Bae J.-W."/>
        </authorList>
    </citation>
    <scope>NUCLEOTIDE SEQUENCE [LARGE SCALE GENOMIC DNA]</scope>
    <source>
        <strain evidence="7 8">DSM 27467</strain>
    </source>
</reference>
<dbReference type="Pfam" id="PF00126">
    <property type="entry name" value="HTH_1"/>
    <property type="match status" value="1"/>
</dbReference>
<dbReference type="Gene3D" id="1.10.10.10">
    <property type="entry name" value="Winged helix-like DNA-binding domain superfamily/Winged helix DNA-binding domain"/>
    <property type="match status" value="1"/>
</dbReference>
<evidence type="ECO:0000256" key="1">
    <source>
        <dbReference type="ARBA" id="ARBA00008110"/>
    </source>
</evidence>
<comment type="similarity">
    <text evidence="1 5">Belongs to the ModE family.</text>
</comment>
<sequence length="264" mass="27566">MMAPMQTNHREPSFVEALGHVQSDRRIDILRQIGELGSISKAARAVGVSYKAAWQAVDTLTNLAGVALLDRAVGGRGGGGARLTDAGVQLLAAAQALKIARSDAVQHMQERPALPAGAAQRLAVRTSMRNQWPCVVRDMDVQGQIVRVVLEGAASPEFHVCARITRESAELLGLQNGVAVQALCKATAVHAQALPTGGPVEAYGVNRWSGSVTRVSRGGLGDEVSATLGTGLQIVGFSEPGAGLRARSRVVLKVDESAVVLALS</sequence>
<proteinExistence type="inferred from homology"/>
<evidence type="ECO:0000256" key="5">
    <source>
        <dbReference type="PIRNR" id="PIRNR005763"/>
    </source>
</evidence>
<name>A0A7G9RS14_9BURK</name>
<dbReference type="InterPro" id="IPR000847">
    <property type="entry name" value="LysR_HTH_N"/>
</dbReference>
<dbReference type="GO" id="GO:0030151">
    <property type="term" value="F:molybdenum ion binding"/>
    <property type="evidence" value="ECO:0007669"/>
    <property type="project" value="UniProtKB-UniRule"/>
</dbReference>